<name>A0A9P7GGH5_9AGAR</name>
<keyword evidence="2" id="KW-0677">Repeat</keyword>
<keyword evidence="5" id="KW-1185">Reference proteome</keyword>
<reference evidence="4" key="2">
    <citation type="submission" date="2021-10" db="EMBL/GenBank/DDBJ databases">
        <title>Phylogenomics reveals ancestral predisposition of the termite-cultivated fungus Termitomyces towards a domesticated lifestyle.</title>
        <authorList>
            <person name="Auxier B."/>
            <person name="Grum-Grzhimaylo A."/>
            <person name="Cardenas M.E."/>
            <person name="Lodge J.D."/>
            <person name="Laessoe T."/>
            <person name="Pedersen O."/>
            <person name="Smith M.E."/>
            <person name="Kuyper T.W."/>
            <person name="Franco-Molano E.A."/>
            <person name="Baroni T.J."/>
            <person name="Aanen D.K."/>
        </authorList>
    </citation>
    <scope>NUCLEOTIDE SEQUENCE</scope>
    <source>
        <strain evidence="4">D49</strain>
    </source>
</reference>
<gene>
    <name evidence="4" type="ORF">H0H81_000509</name>
</gene>
<dbReference type="InterPro" id="IPR051179">
    <property type="entry name" value="WD_repeat_multifunction"/>
</dbReference>
<dbReference type="InterPro" id="IPR001680">
    <property type="entry name" value="WD40_rpt"/>
</dbReference>
<dbReference type="Gene3D" id="2.130.10.10">
    <property type="entry name" value="YVTN repeat-like/Quinoprotein amine dehydrogenase"/>
    <property type="match status" value="1"/>
</dbReference>
<evidence type="ECO:0000313" key="5">
    <source>
        <dbReference type="Proteomes" id="UP000717328"/>
    </source>
</evidence>
<keyword evidence="1 3" id="KW-0853">WD repeat</keyword>
<dbReference type="Pfam" id="PF00400">
    <property type="entry name" value="WD40"/>
    <property type="match status" value="1"/>
</dbReference>
<evidence type="ECO:0000256" key="2">
    <source>
        <dbReference type="ARBA" id="ARBA00022737"/>
    </source>
</evidence>
<dbReference type="InterPro" id="IPR036322">
    <property type="entry name" value="WD40_repeat_dom_sf"/>
</dbReference>
<organism evidence="4 5">
    <name type="scientific">Sphagnurus paluster</name>
    <dbReference type="NCBI Taxonomy" id="117069"/>
    <lineage>
        <taxon>Eukaryota</taxon>
        <taxon>Fungi</taxon>
        <taxon>Dikarya</taxon>
        <taxon>Basidiomycota</taxon>
        <taxon>Agaricomycotina</taxon>
        <taxon>Agaricomycetes</taxon>
        <taxon>Agaricomycetidae</taxon>
        <taxon>Agaricales</taxon>
        <taxon>Tricholomatineae</taxon>
        <taxon>Lyophyllaceae</taxon>
        <taxon>Sphagnurus</taxon>
    </lineage>
</organism>
<protein>
    <submittedName>
        <fullName evidence="4">Uncharacterized protein</fullName>
    </submittedName>
</protein>
<evidence type="ECO:0000256" key="3">
    <source>
        <dbReference type="PROSITE-ProRule" id="PRU00221"/>
    </source>
</evidence>
<dbReference type="InterPro" id="IPR015943">
    <property type="entry name" value="WD40/YVTN_repeat-like_dom_sf"/>
</dbReference>
<proteinExistence type="predicted"/>
<dbReference type="PROSITE" id="PS50082">
    <property type="entry name" value="WD_REPEATS_2"/>
    <property type="match status" value="1"/>
</dbReference>
<dbReference type="OrthoDB" id="10261640at2759"/>
<comment type="caution">
    <text evidence="4">The sequence shown here is derived from an EMBL/GenBank/DDBJ whole genome shotgun (WGS) entry which is preliminary data.</text>
</comment>
<dbReference type="EMBL" id="JABCKI010000537">
    <property type="protein sequence ID" value="KAG5650154.1"/>
    <property type="molecule type" value="Genomic_DNA"/>
</dbReference>
<dbReference type="Proteomes" id="UP000717328">
    <property type="component" value="Unassembled WGS sequence"/>
</dbReference>
<reference evidence="4" key="1">
    <citation type="submission" date="2021-02" db="EMBL/GenBank/DDBJ databases">
        <authorList>
            <person name="Nieuwenhuis M."/>
            <person name="Van De Peppel L.J.J."/>
        </authorList>
    </citation>
    <scope>NUCLEOTIDE SEQUENCE</scope>
    <source>
        <strain evidence="4">D49</strain>
    </source>
</reference>
<dbReference type="AlphaFoldDB" id="A0A9P7GGH5"/>
<dbReference type="PANTHER" id="PTHR19857:SF8">
    <property type="entry name" value="ANGIO-ASSOCIATED MIGRATORY CELL PROTEIN"/>
    <property type="match status" value="1"/>
</dbReference>
<dbReference type="SMART" id="SM00320">
    <property type="entry name" value="WD40"/>
    <property type="match status" value="2"/>
</dbReference>
<dbReference type="SUPFAM" id="SSF50978">
    <property type="entry name" value="WD40 repeat-like"/>
    <property type="match status" value="1"/>
</dbReference>
<dbReference type="PROSITE" id="PS50294">
    <property type="entry name" value="WD_REPEATS_REGION"/>
    <property type="match status" value="1"/>
</dbReference>
<evidence type="ECO:0000256" key="1">
    <source>
        <dbReference type="ARBA" id="ARBA00022574"/>
    </source>
</evidence>
<dbReference type="PANTHER" id="PTHR19857">
    <property type="entry name" value="MITOCHONDRIAL DIVISION PROTEIN 1-RELATED"/>
    <property type="match status" value="1"/>
</dbReference>
<evidence type="ECO:0000313" key="4">
    <source>
        <dbReference type="EMBL" id="KAG5650154.1"/>
    </source>
</evidence>
<sequence>MQVFAGHTGAVNCGEFTPDGKRIITACADGTLIVWDPRSPKPIFKLTSDDARFDLEGVTSLKVKPSSTLAVIGGFSGGVRVISLSKGDVVGALGGHTEGESIEAVEFFDIPGAGAGVGVAITGATDGKA</sequence>
<feature type="repeat" description="WD" evidence="3">
    <location>
        <begin position="4"/>
        <end position="45"/>
    </location>
</feature>
<accession>A0A9P7GGH5</accession>